<dbReference type="HOGENOM" id="CLU_017436_3_0_9"/>
<dbReference type="EMBL" id="CP000557">
    <property type="protein sequence ID" value="ABO67636.1"/>
    <property type="molecule type" value="Genomic_DNA"/>
</dbReference>
<name>A4IQN2_GEOTN</name>
<accession>A4IQN2</accession>
<dbReference type="Proteomes" id="UP000001578">
    <property type="component" value="Chromosome"/>
</dbReference>
<dbReference type="SUPFAM" id="SSF46689">
    <property type="entry name" value="Homeodomain-like"/>
    <property type="match status" value="1"/>
</dbReference>
<comment type="similarity">
    <text evidence="1">Belongs to the CdaR family.</text>
</comment>
<evidence type="ECO:0000259" key="3">
    <source>
        <dbReference type="Pfam" id="PF13556"/>
    </source>
</evidence>
<evidence type="ECO:0008006" key="7">
    <source>
        <dbReference type="Google" id="ProtNLM"/>
    </source>
</evidence>
<dbReference type="InterPro" id="IPR042070">
    <property type="entry name" value="PucR_C-HTH_sf"/>
</dbReference>
<evidence type="ECO:0000313" key="6">
    <source>
        <dbReference type="Proteomes" id="UP000001578"/>
    </source>
</evidence>
<feature type="domain" description="CdaR GGDEF-like" evidence="4">
    <location>
        <begin position="301"/>
        <end position="441"/>
    </location>
</feature>
<protein>
    <recommendedName>
        <fullName evidence="7">PucR family transcriptional regulator</fullName>
    </recommendedName>
</protein>
<dbReference type="Pfam" id="PF13556">
    <property type="entry name" value="HTH_30"/>
    <property type="match status" value="1"/>
</dbReference>
<dbReference type="eggNOG" id="COG2508">
    <property type="taxonomic scope" value="Bacteria"/>
</dbReference>
<organism evidence="5 6">
    <name type="scientific">Geobacillus thermodenitrificans (strain NG80-2)</name>
    <dbReference type="NCBI Taxonomy" id="420246"/>
    <lineage>
        <taxon>Bacteria</taxon>
        <taxon>Bacillati</taxon>
        <taxon>Bacillota</taxon>
        <taxon>Bacilli</taxon>
        <taxon>Bacillales</taxon>
        <taxon>Anoxybacillaceae</taxon>
        <taxon>Geobacillus</taxon>
    </lineage>
</organism>
<evidence type="ECO:0000259" key="2">
    <source>
        <dbReference type="Pfam" id="PF07905"/>
    </source>
</evidence>
<evidence type="ECO:0000313" key="5">
    <source>
        <dbReference type="EMBL" id="ABO67636.1"/>
    </source>
</evidence>
<sequence>MWLSMKDVLDTEILSPAKVRTAIHRLENIPVEWVSVMEYPVEDYIRKNEFVLSTGIGCHEDIDVFRNFVLDVLHSGASALAIALGRYIKEIPMEIIHLAEKHGFPIIELPWNIRFSDIVQAVLSRLNHWHTHTMNHYEKIQKELLHLFLSDGTLSQAADIIEQQIGTPVVIVDVHGVVKGKSKNSDSLMMKLESHVRPLSYHEVLDRSNNYAIDIDSLDVTDSILQASIRTTNQKTNGFLLFEYSKAVRSDPVITKEQQYMLEYITTAVSLWFQKEMAIKETEWRLKDDFVWSLASGEYHSWDYILSRAKSLGYNVNLPYVCVIGFAENLKSLFQKIKPNKITYEQWMPSMIRSIEEQVVLAGKWIHKEVMVTYQQERLIIFLETTLNQVQDVVNLFLDHVENRLKKRFPGLMMSWGIAEQQAGIRTFHDSFNNAKIALDIGRRQMGPGYRYTQVNTSIFRILLPLSKNPDVLGIVLSTIEQLIDYDNHRGGDLVHTLTTYIRNQGNISQTARELCVHRHTLLYRLKKIESLTGRSLMNPDDLFLLDLCIKLWMIGFDQS</sequence>
<dbReference type="InterPro" id="IPR041522">
    <property type="entry name" value="CdaR_GGDEF"/>
</dbReference>
<dbReference type="InterPro" id="IPR025736">
    <property type="entry name" value="PucR_C-HTH_dom"/>
</dbReference>
<dbReference type="Pfam" id="PF07905">
    <property type="entry name" value="PucR"/>
    <property type="match status" value="1"/>
</dbReference>
<reference evidence="5 6" key="1">
    <citation type="journal article" date="2007" name="Proc. Natl. Acad. Sci. U.S.A.">
        <title>Genome and proteome of long-chain alkane degrading Geobacillus thermodenitrificans NG80-2 isolated from a deep-subsurface oil reservoir.</title>
        <authorList>
            <person name="Feng L."/>
            <person name="Wang W."/>
            <person name="Cheng J."/>
            <person name="Ren Y."/>
            <person name="Zhao G."/>
            <person name="Gao C."/>
            <person name="Tang Y."/>
            <person name="Liu X."/>
            <person name="Han W."/>
            <person name="Peng X."/>
            <person name="Liu R."/>
            <person name="Wang L."/>
        </authorList>
    </citation>
    <scope>NUCLEOTIDE SEQUENCE [LARGE SCALE GENOMIC DNA]</scope>
    <source>
        <strain evidence="5 6">NG80-2</strain>
    </source>
</reference>
<dbReference type="InterPro" id="IPR009057">
    <property type="entry name" value="Homeodomain-like_sf"/>
</dbReference>
<dbReference type="InterPro" id="IPR012914">
    <property type="entry name" value="PucR_dom"/>
</dbReference>
<evidence type="ECO:0000259" key="4">
    <source>
        <dbReference type="Pfam" id="PF17853"/>
    </source>
</evidence>
<feature type="domain" description="Purine catabolism PurC-like" evidence="2">
    <location>
        <begin position="7"/>
        <end position="126"/>
    </location>
</feature>
<dbReference type="Gene3D" id="1.10.10.2840">
    <property type="entry name" value="PucR C-terminal helix-turn-helix domain"/>
    <property type="match status" value="1"/>
</dbReference>
<dbReference type="KEGG" id="gtn:GTNG_2287"/>
<dbReference type="PANTHER" id="PTHR33744">
    <property type="entry name" value="CARBOHYDRATE DIACID REGULATOR"/>
    <property type="match status" value="1"/>
</dbReference>
<dbReference type="AlphaFoldDB" id="A4IQN2"/>
<dbReference type="InterPro" id="IPR051448">
    <property type="entry name" value="CdaR-like_regulators"/>
</dbReference>
<gene>
    <name evidence="5" type="ordered locus">GTNG_2287</name>
</gene>
<proteinExistence type="inferred from homology"/>
<feature type="domain" description="PucR C-terminal helix-turn-helix" evidence="3">
    <location>
        <begin position="494"/>
        <end position="551"/>
    </location>
</feature>
<dbReference type="Pfam" id="PF17853">
    <property type="entry name" value="GGDEF_2"/>
    <property type="match status" value="1"/>
</dbReference>
<evidence type="ECO:0000256" key="1">
    <source>
        <dbReference type="ARBA" id="ARBA00006754"/>
    </source>
</evidence>
<dbReference type="PANTHER" id="PTHR33744:SF1">
    <property type="entry name" value="DNA-BINDING TRANSCRIPTIONAL ACTIVATOR ADER"/>
    <property type="match status" value="1"/>
</dbReference>